<name>A0A6J7P3N7_9ZZZZ</name>
<dbReference type="AlphaFoldDB" id="A0A6J7P3N7"/>
<accession>A0A6J7P3N7</accession>
<protein>
    <submittedName>
        <fullName evidence="1">Unannotated protein</fullName>
    </submittedName>
</protein>
<organism evidence="1">
    <name type="scientific">freshwater metagenome</name>
    <dbReference type="NCBI Taxonomy" id="449393"/>
    <lineage>
        <taxon>unclassified sequences</taxon>
        <taxon>metagenomes</taxon>
        <taxon>ecological metagenomes</taxon>
    </lineage>
</organism>
<sequence length="62" mass="6312">MQSAGSVIVAGPVDPTSGMANSVMTPSGVMRPIAFVKSSVNHRFPSGPAAMPYGWEFGVGMG</sequence>
<reference evidence="1" key="1">
    <citation type="submission" date="2020-05" db="EMBL/GenBank/DDBJ databases">
        <authorList>
            <person name="Chiriac C."/>
            <person name="Salcher M."/>
            <person name="Ghai R."/>
            <person name="Kavagutti S V."/>
        </authorList>
    </citation>
    <scope>NUCLEOTIDE SEQUENCE</scope>
</reference>
<proteinExistence type="predicted"/>
<dbReference type="EMBL" id="CAFBOM010000249">
    <property type="protein sequence ID" value="CAB4997432.1"/>
    <property type="molecule type" value="Genomic_DNA"/>
</dbReference>
<evidence type="ECO:0000313" key="1">
    <source>
        <dbReference type="EMBL" id="CAB4997432.1"/>
    </source>
</evidence>
<gene>
    <name evidence="1" type="ORF">UFOPK3957_01372</name>
</gene>